<evidence type="ECO:0000256" key="4">
    <source>
        <dbReference type="ARBA" id="ARBA00022729"/>
    </source>
</evidence>
<evidence type="ECO:0000256" key="7">
    <source>
        <dbReference type="ARBA" id="ARBA00023180"/>
    </source>
</evidence>
<keyword evidence="7" id="KW-0325">Glycoprotein</keyword>
<comment type="similarity">
    <text evidence="2 8">Belongs to the TGF-beta family.</text>
</comment>
<dbReference type="GO" id="GO:0008083">
    <property type="term" value="F:growth factor activity"/>
    <property type="evidence" value="ECO:0007669"/>
    <property type="project" value="UniProtKB-KW"/>
</dbReference>
<dbReference type="InterPro" id="IPR017948">
    <property type="entry name" value="TGFb_CS"/>
</dbReference>
<dbReference type="Proteomes" id="UP000762676">
    <property type="component" value="Unassembled WGS sequence"/>
</dbReference>
<evidence type="ECO:0000256" key="3">
    <source>
        <dbReference type="ARBA" id="ARBA00022525"/>
    </source>
</evidence>
<organism evidence="11 12">
    <name type="scientific">Elysia marginata</name>
    <dbReference type="NCBI Taxonomy" id="1093978"/>
    <lineage>
        <taxon>Eukaryota</taxon>
        <taxon>Metazoa</taxon>
        <taxon>Spiralia</taxon>
        <taxon>Lophotrochozoa</taxon>
        <taxon>Mollusca</taxon>
        <taxon>Gastropoda</taxon>
        <taxon>Heterobranchia</taxon>
        <taxon>Euthyneura</taxon>
        <taxon>Panpulmonata</taxon>
        <taxon>Sacoglossa</taxon>
        <taxon>Placobranchoidea</taxon>
        <taxon>Plakobranchidae</taxon>
        <taxon>Elysia</taxon>
    </lineage>
</organism>
<keyword evidence="6" id="KW-1015">Disulfide bond</keyword>
<dbReference type="PANTHER" id="PTHR11848">
    <property type="entry name" value="TGF-BETA FAMILY"/>
    <property type="match status" value="1"/>
</dbReference>
<evidence type="ECO:0000259" key="10">
    <source>
        <dbReference type="PROSITE" id="PS51362"/>
    </source>
</evidence>
<protein>
    <submittedName>
        <fullName evidence="11">Nodal-like protein</fullName>
    </submittedName>
</protein>
<evidence type="ECO:0000256" key="2">
    <source>
        <dbReference type="ARBA" id="ARBA00006656"/>
    </source>
</evidence>
<dbReference type="FunFam" id="2.10.90.10:FF:000001">
    <property type="entry name" value="Bone morphogenetic protein 4"/>
    <property type="match status" value="1"/>
</dbReference>
<proteinExistence type="inferred from homology"/>
<dbReference type="CDD" id="cd13759">
    <property type="entry name" value="TGF_beta_NODAL"/>
    <property type="match status" value="1"/>
</dbReference>
<accession>A0AAV4H9J3</accession>
<evidence type="ECO:0000256" key="5">
    <source>
        <dbReference type="ARBA" id="ARBA00023030"/>
    </source>
</evidence>
<dbReference type="Gene3D" id="2.10.90.10">
    <property type="entry name" value="Cystine-knot cytokines"/>
    <property type="match status" value="1"/>
</dbReference>
<evidence type="ECO:0000313" key="11">
    <source>
        <dbReference type="EMBL" id="GFR93435.1"/>
    </source>
</evidence>
<dbReference type="InterPro" id="IPR029034">
    <property type="entry name" value="Cystine-knot_cytokine"/>
</dbReference>
<dbReference type="PROSITE" id="PS51362">
    <property type="entry name" value="TGF_BETA_2"/>
    <property type="match status" value="1"/>
</dbReference>
<keyword evidence="4" id="KW-0732">Signal</keyword>
<dbReference type="InterPro" id="IPR015615">
    <property type="entry name" value="TGF-beta-rel"/>
</dbReference>
<feature type="domain" description="TGF-beta family profile" evidence="10">
    <location>
        <begin position="165"/>
        <end position="285"/>
    </location>
</feature>
<comment type="caution">
    <text evidence="11">The sequence shown here is derived from an EMBL/GenBank/DDBJ whole genome shotgun (WGS) entry which is preliminary data.</text>
</comment>
<evidence type="ECO:0000256" key="9">
    <source>
        <dbReference type="SAM" id="MobiDB-lite"/>
    </source>
</evidence>
<keyword evidence="5 8" id="KW-0339">Growth factor</keyword>
<dbReference type="InterPro" id="IPR001839">
    <property type="entry name" value="TGF-b_C"/>
</dbReference>
<dbReference type="EMBL" id="BMAT01012502">
    <property type="protein sequence ID" value="GFR93435.1"/>
    <property type="molecule type" value="Genomic_DNA"/>
</dbReference>
<dbReference type="Pfam" id="PF00019">
    <property type="entry name" value="TGF_beta"/>
    <property type="match status" value="1"/>
</dbReference>
<evidence type="ECO:0000313" key="12">
    <source>
        <dbReference type="Proteomes" id="UP000762676"/>
    </source>
</evidence>
<feature type="region of interest" description="Disordered" evidence="9">
    <location>
        <begin position="94"/>
        <end position="135"/>
    </location>
</feature>
<dbReference type="GO" id="GO:0005615">
    <property type="term" value="C:extracellular space"/>
    <property type="evidence" value="ECO:0007669"/>
    <property type="project" value="TreeGrafter"/>
</dbReference>
<sequence length="285" mass="33036">MDVRARGRLVNKFTFRENAKPQFEYNVFDVTSIVRPWINTHHGNMSLHIRVSRKLRNHLLLPSKGNSSQSTSLIVLYLEDKEFLKNMYASFTKGDDQKRNSATHSHSIVSSPKPLSSLSSLRARKKRSAVNPDPKKVLLDRTISVEENTDQNNPLTRIARGTRARRVRNRKSKSRRYRPARRENCKMYDFYVDFTVIGWGEWIIHPKRFNSKFCFGQCPSPIEAKYHPTNHAMLQTLMRMKLPNIAPAPCCVPTKLKAVSMLYVEFDEIVVRSHEDMVVDQCGCR</sequence>
<reference evidence="11 12" key="1">
    <citation type="journal article" date="2021" name="Elife">
        <title>Chloroplast acquisition without the gene transfer in kleptoplastic sea slugs, Plakobranchus ocellatus.</title>
        <authorList>
            <person name="Maeda T."/>
            <person name="Takahashi S."/>
            <person name="Yoshida T."/>
            <person name="Shimamura S."/>
            <person name="Takaki Y."/>
            <person name="Nagai Y."/>
            <person name="Toyoda A."/>
            <person name="Suzuki Y."/>
            <person name="Arimoto A."/>
            <person name="Ishii H."/>
            <person name="Satoh N."/>
            <person name="Nishiyama T."/>
            <person name="Hasebe M."/>
            <person name="Maruyama T."/>
            <person name="Minagawa J."/>
            <person name="Obokata J."/>
            <person name="Shigenobu S."/>
        </authorList>
    </citation>
    <scope>NUCLEOTIDE SEQUENCE [LARGE SCALE GENOMIC DNA]</scope>
</reference>
<dbReference type="GO" id="GO:0005125">
    <property type="term" value="F:cytokine activity"/>
    <property type="evidence" value="ECO:0007669"/>
    <property type="project" value="TreeGrafter"/>
</dbReference>
<evidence type="ECO:0000256" key="8">
    <source>
        <dbReference type="RuleBase" id="RU000354"/>
    </source>
</evidence>
<feature type="compositionally biased region" description="Polar residues" evidence="9">
    <location>
        <begin position="100"/>
        <end position="109"/>
    </location>
</feature>
<dbReference type="AlphaFoldDB" id="A0AAV4H9J3"/>
<evidence type="ECO:0000256" key="6">
    <source>
        <dbReference type="ARBA" id="ARBA00023157"/>
    </source>
</evidence>
<comment type="subcellular location">
    <subcellularLocation>
        <location evidence="1">Secreted</location>
    </subcellularLocation>
</comment>
<dbReference type="PROSITE" id="PS00250">
    <property type="entry name" value="TGF_BETA_1"/>
    <property type="match status" value="1"/>
</dbReference>
<keyword evidence="12" id="KW-1185">Reference proteome</keyword>
<dbReference type="SUPFAM" id="SSF57501">
    <property type="entry name" value="Cystine-knot cytokines"/>
    <property type="match status" value="1"/>
</dbReference>
<gene>
    <name evidence="11" type="ORF">ElyMa_006225700</name>
</gene>
<keyword evidence="3" id="KW-0964">Secreted</keyword>
<dbReference type="SMART" id="SM00204">
    <property type="entry name" value="TGFB"/>
    <property type="match status" value="1"/>
</dbReference>
<evidence type="ECO:0000256" key="1">
    <source>
        <dbReference type="ARBA" id="ARBA00004613"/>
    </source>
</evidence>
<name>A0AAV4H9J3_9GAST</name>
<dbReference type="PANTHER" id="PTHR11848:SF302">
    <property type="entry name" value="TGF-BETA FAMILY PROFILE DOMAIN-CONTAINING PROTEIN"/>
    <property type="match status" value="1"/>
</dbReference>
<feature type="compositionally biased region" description="Low complexity" evidence="9">
    <location>
        <begin position="110"/>
        <end position="121"/>
    </location>
</feature>